<gene>
    <name evidence="1" type="ORF">Sradi_1834100</name>
</gene>
<protein>
    <recommendedName>
        <fullName evidence="2">Secreted protein</fullName>
    </recommendedName>
</protein>
<proteinExistence type="predicted"/>
<accession>A0AAW2TXJ0</accession>
<name>A0AAW2TXJ0_SESRA</name>
<comment type="caution">
    <text evidence="1">The sequence shown here is derived from an EMBL/GenBank/DDBJ whole genome shotgun (WGS) entry which is preliminary data.</text>
</comment>
<dbReference type="AlphaFoldDB" id="A0AAW2TXJ0"/>
<sequence length="80" mass="8620">MEVRVLLYTLFANVARWKSVPLSALSSQMSLGGSLCLSALSSQICAVPQDSVSNTPELIWNGGSMESVFLLKTVPQIHPN</sequence>
<reference evidence="1" key="1">
    <citation type="submission" date="2020-06" db="EMBL/GenBank/DDBJ databases">
        <authorList>
            <person name="Li T."/>
            <person name="Hu X."/>
            <person name="Zhang T."/>
            <person name="Song X."/>
            <person name="Zhang H."/>
            <person name="Dai N."/>
            <person name="Sheng W."/>
            <person name="Hou X."/>
            <person name="Wei L."/>
        </authorList>
    </citation>
    <scope>NUCLEOTIDE SEQUENCE</scope>
    <source>
        <strain evidence="1">G02</strain>
        <tissue evidence="1">Leaf</tissue>
    </source>
</reference>
<reference evidence="1" key="2">
    <citation type="journal article" date="2024" name="Plant">
        <title>Genomic evolution and insights into agronomic trait innovations of Sesamum species.</title>
        <authorList>
            <person name="Miao H."/>
            <person name="Wang L."/>
            <person name="Qu L."/>
            <person name="Liu H."/>
            <person name="Sun Y."/>
            <person name="Le M."/>
            <person name="Wang Q."/>
            <person name="Wei S."/>
            <person name="Zheng Y."/>
            <person name="Lin W."/>
            <person name="Duan Y."/>
            <person name="Cao H."/>
            <person name="Xiong S."/>
            <person name="Wang X."/>
            <person name="Wei L."/>
            <person name="Li C."/>
            <person name="Ma Q."/>
            <person name="Ju M."/>
            <person name="Zhao R."/>
            <person name="Li G."/>
            <person name="Mu C."/>
            <person name="Tian Q."/>
            <person name="Mei H."/>
            <person name="Zhang T."/>
            <person name="Gao T."/>
            <person name="Zhang H."/>
        </authorList>
    </citation>
    <scope>NUCLEOTIDE SEQUENCE</scope>
    <source>
        <strain evidence="1">G02</strain>
    </source>
</reference>
<organism evidence="1">
    <name type="scientific">Sesamum radiatum</name>
    <name type="common">Black benniseed</name>
    <dbReference type="NCBI Taxonomy" id="300843"/>
    <lineage>
        <taxon>Eukaryota</taxon>
        <taxon>Viridiplantae</taxon>
        <taxon>Streptophyta</taxon>
        <taxon>Embryophyta</taxon>
        <taxon>Tracheophyta</taxon>
        <taxon>Spermatophyta</taxon>
        <taxon>Magnoliopsida</taxon>
        <taxon>eudicotyledons</taxon>
        <taxon>Gunneridae</taxon>
        <taxon>Pentapetalae</taxon>
        <taxon>asterids</taxon>
        <taxon>lamiids</taxon>
        <taxon>Lamiales</taxon>
        <taxon>Pedaliaceae</taxon>
        <taxon>Sesamum</taxon>
    </lineage>
</organism>
<evidence type="ECO:0000313" key="1">
    <source>
        <dbReference type="EMBL" id="KAL0408997.1"/>
    </source>
</evidence>
<evidence type="ECO:0008006" key="2">
    <source>
        <dbReference type="Google" id="ProtNLM"/>
    </source>
</evidence>
<dbReference type="EMBL" id="JACGWJ010000007">
    <property type="protein sequence ID" value="KAL0408997.1"/>
    <property type="molecule type" value="Genomic_DNA"/>
</dbReference>